<evidence type="ECO:0000256" key="6">
    <source>
        <dbReference type="HAMAP-Rule" id="MF_01499"/>
    </source>
</evidence>
<keyword evidence="2 6" id="KW-0808">Transferase</keyword>
<dbReference type="Gene3D" id="3.40.1700.10">
    <property type="entry name" value="DNA integrity scanning protein, DisA, N-terminal domain"/>
    <property type="match status" value="1"/>
</dbReference>
<keyword evidence="9" id="KW-1185">Reference proteome</keyword>
<gene>
    <name evidence="6" type="primary">dacA</name>
    <name evidence="8" type="ORF">G3570_05210</name>
</gene>
<evidence type="ECO:0000313" key="8">
    <source>
        <dbReference type="EMBL" id="NGP76017.1"/>
    </source>
</evidence>
<evidence type="ECO:0000256" key="2">
    <source>
        <dbReference type="ARBA" id="ARBA00022679"/>
    </source>
</evidence>
<dbReference type="PANTHER" id="PTHR34185">
    <property type="entry name" value="DIADENYLATE CYCLASE"/>
    <property type="match status" value="1"/>
</dbReference>
<feature type="transmembrane region" description="Helical" evidence="6">
    <location>
        <begin position="12"/>
        <end position="35"/>
    </location>
</feature>
<dbReference type="EMBL" id="JAALLT010000002">
    <property type="protein sequence ID" value="NGP76017.1"/>
    <property type="molecule type" value="Genomic_DNA"/>
</dbReference>
<dbReference type="InterPro" id="IPR045585">
    <property type="entry name" value="CdaA_N"/>
</dbReference>
<dbReference type="HAMAP" id="MF_01499">
    <property type="entry name" value="DacA"/>
    <property type="match status" value="1"/>
</dbReference>
<keyword evidence="5 6" id="KW-0067">ATP-binding</keyword>
<keyword evidence="6" id="KW-1003">Cell membrane</keyword>
<evidence type="ECO:0000256" key="1">
    <source>
        <dbReference type="ARBA" id="ARBA00000877"/>
    </source>
</evidence>
<comment type="caution">
    <text evidence="6">Lacks conserved residue(s) required for the propagation of feature annotation.</text>
</comment>
<evidence type="ECO:0000256" key="5">
    <source>
        <dbReference type="ARBA" id="ARBA00022840"/>
    </source>
</evidence>
<dbReference type="PROSITE" id="PS51794">
    <property type="entry name" value="DAC"/>
    <property type="match status" value="1"/>
</dbReference>
<dbReference type="InterPro" id="IPR003390">
    <property type="entry name" value="DNA_integrity_scan_DisA_N"/>
</dbReference>
<dbReference type="Pfam" id="PF19293">
    <property type="entry name" value="CdaA_N"/>
    <property type="match status" value="1"/>
</dbReference>
<dbReference type="Proteomes" id="UP000473278">
    <property type="component" value="Unassembled WGS sequence"/>
</dbReference>
<dbReference type="GO" id="GO:0006171">
    <property type="term" value="P:cAMP biosynthetic process"/>
    <property type="evidence" value="ECO:0007669"/>
    <property type="project" value="InterPro"/>
</dbReference>
<dbReference type="EC" id="2.7.7.85" evidence="6"/>
<comment type="similarity">
    <text evidence="6">Belongs to the adenylate cyclase family. DacA/CdaA subfamily.</text>
</comment>
<evidence type="ECO:0000259" key="7">
    <source>
        <dbReference type="PROSITE" id="PS51794"/>
    </source>
</evidence>
<comment type="subunit">
    <text evidence="6">Probably a homodimer.</text>
</comment>
<proteinExistence type="inferred from homology"/>
<dbReference type="AlphaFoldDB" id="A0A6M1SZP3"/>
<accession>A0A6M1SZP3</accession>
<dbReference type="InterPro" id="IPR034701">
    <property type="entry name" value="CdaA"/>
</dbReference>
<keyword evidence="3 6" id="KW-0548">Nucleotidyltransferase</keyword>
<comment type="caution">
    <text evidence="8">The sequence shown here is derived from an EMBL/GenBank/DDBJ whole genome shotgun (WGS) entry which is preliminary data.</text>
</comment>
<sequence length="486" mass="54437">MIRNSIDILQDFLINVRIADVVDVALISVFLYLILNWLRQSASRQSIIGIVSLFALYVMARFSEMYLTELLIEGLFAVILIGIVVVFQSDIRRLFERIGNWSIFWKNSHAPFDNRTTNIITEAVAKMAENKTGALLVLKGKENIDRHIHGGIPLEGKISIPLLHSIFNPKAPGHDGAVILEGERIIRFGAHLPLSTKLEKLSGGGTRHAAALGLAEQCDALVVVVSEERGSISIARDGTLQRLESVNQLKGILNEFWETRYETKESPLTSWWQSRDLRTAAASVILAVIFWFAFAYQSETVYRTFSVPIEYRNLQSSNLVLQDSIPLEARLTLSGSDQAFRLFDQSQLVVSFNLTNYSRGEELVITESNVNLPSDLSLYEVSPRSLKVRAQRLKEYTIPIEIPTRGTLPGRLSLISIKPERDSMNVFAVDSTRQVPRSLLTEPVDLSSIEASTELPRNLVIPENIRLPDTTSRQIGVAIKVKAKEN</sequence>
<dbReference type="InterPro" id="IPR036888">
    <property type="entry name" value="DNA_integrity_DisA_N_sf"/>
</dbReference>
<dbReference type="InterPro" id="IPR050338">
    <property type="entry name" value="DisA"/>
</dbReference>
<dbReference type="GO" id="GO:0005524">
    <property type="term" value="F:ATP binding"/>
    <property type="evidence" value="ECO:0007669"/>
    <property type="project" value="UniProtKB-UniRule"/>
</dbReference>
<evidence type="ECO:0000313" key="9">
    <source>
        <dbReference type="Proteomes" id="UP000473278"/>
    </source>
</evidence>
<organism evidence="8 9">
    <name type="scientific">Halalkalibaculum roseum</name>
    <dbReference type="NCBI Taxonomy" id="2709311"/>
    <lineage>
        <taxon>Bacteria</taxon>
        <taxon>Pseudomonadati</taxon>
        <taxon>Balneolota</taxon>
        <taxon>Balneolia</taxon>
        <taxon>Balneolales</taxon>
        <taxon>Balneolaceae</taxon>
        <taxon>Halalkalibaculum</taxon>
    </lineage>
</organism>
<reference evidence="8 9" key="1">
    <citation type="submission" date="2020-02" db="EMBL/GenBank/DDBJ databases">
        <title>Balneolaceae bacterium YR4-1, complete genome.</title>
        <authorList>
            <person name="Li Y."/>
            <person name="Wu S."/>
        </authorList>
    </citation>
    <scope>NUCLEOTIDE SEQUENCE [LARGE SCALE GENOMIC DNA]</scope>
    <source>
        <strain evidence="8 9">YR4-1</strain>
    </source>
</reference>
<dbReference type="Pfam" id="PF02457">
    <property type="entry name" value="DAC"/>
    <property type="match status" value="1"/>
</dbReference>
<name>A0A6M1SZP3_9BACT</name>
<protein>
    <recommendedName>
        <fullName evidence="6">Diadenylate cyclase</fullName>
        <shortName evidence="6">DAC</shortName>
        <ecNumber evidence="6">2.7.7.85</ecNumber>
    </recommendedName>
    <alternativeName>
        <fullName evidence="6">Cyclic-di-AMP synthase</fullName>
        <shortName evidence="6">c-di-AMP synthase</shortName>
    </alternativeName>
</protein>
<dbReference type="GO" id="GO:0106408">
    <property type="term" value="F:diadenylate cyclase activity"/>
    <property type="evidence" value="ECO:0007669"/>
    <property type="project" value="UniProtKB-EC"/>
</dbReference>
<evidence type="ECO:0000256" key="3">
    <source>
        <dbReference type="ARBA" id="ARBA00022695"/>
    </source>
</evidence>
<dbReference type="SUPFAM" id="SSF143597">
    <property type="entry name" value="YojJ-like"/>
    <property type="match status" value="1"/>
</dbReference>
<keyword evidence="4 6" id="KW-0547">Nucleotide-binding</keyword>
<keyword evidence="6" id="KW-1133">Transmembrane helix</keyword>
<feature type="transmembrane region" description="Helical" evidence="6">
    <location>
        <begin position="66"/>
        <end position="87"/>
    </location>
</feature>
<dbReference type="Gene3D" id="2.170.120.30">
    <property type="match status" value="1"/>
</dbReference>
<dbReference type="GO" id="GO:0004016">
    <property type="term" value="F:adenylate cyclase activity"/>
    <property type="evidence" value="ECO:0007669"/>
    <property type="project" value="UniProtKB-UniRule"/>
</dbReference>
<keyword evidence="6" id="KW-0472">Membrane</keyword>
<feature type="transmembrane region" description="Helical" evidence="6">
    <location>
        <begin position="277"/>
        <end position="296"/>
    </location>
</feature>
<keyword evidence="6" id="KW-0812">Transmembrane</keyword>
<evidence type="ECO:0000256" key="4">
    <source>
        <dbReference type="ARBA" id="ARBA00022741"/>
    </source>
</evidence>
<feature type="domain" description="DAC" evidence="7">
    <location>
        <begin position="88"/>
        <end position="246"/>
    </location>
</feature>
<comment type="function">
    <text evidence="6">Catalyzes the condensation of 2 ATP molecules into cyclic di-AMP (c-di-AMP), a second messenger used to regulate differing processes in different bacteria.</text>
</comment>
<dbReference type="RefSeq" id="WP_165140006.1">
    <property type="nucleotide sequence ID" value="NZ_JAALLT010000002.1"/>
</dbReference>
<comment type="catalytic activity">
    <reaction evidence="1 6">
        <text>2 ATP = 3',3'-c-di-AMP + 2 diphosphate</text>
        <dbReference type="Rhea" id="RHEA:35655"/>
        <dbReference type="ChEBI" id="CHEBI:30616"/>
        <dbReference type="ChEBI" id="CHEBI:33019"/>
        <dbReference type="ChEBI" id="CHEBI:71500"/>
        <dbReference type="EC" id="2.7.7.85"/>
    </reaction>
</comment>
<dbReference type="PANTHER" id="PTHR34185:SF1">
    <property type="entry name" value="DIADENYLATE CYCLASE"/>
    <property type="match status" value="1"/>
</dbReference>